<dbReference type="InterPro" id="IPR016102">
    <property type="entry name" value="Succinyl-CoA_synth-like"/>
</dbReference>
<dbReference type="SUPFAM" id="SSF56059">
    <property type="entry name" value="Glutathione synthetase ATP-binding domain-like"/>
    <property type="match status" value="1"/>
</dbReference>
<dbReference type="GO" id="GO:0005524">
    <property type="term" value="F:ATP binding"/>
    <property type="evidence" value="ECO:0007669"/>
    <property type="project" value="UniProtKB-KW"/>
</dbReference>
<dbReference type="PANTHER" id="PTHR43334">
    <property type="entry name" value="ACETATE--COA LIGASE [ADP-FORMING]"/>
    <property type="match status" value="1"/>
</dbReference>
<organism evidence="5">
    <name type="scientific">uncultured Desulfobacterium sp</name>
    <dbReference type="NCBI Taxonomy" id="201089"/>
    <lineage>
        <taxon>Bacteria</taxon>
        <taxon>Pseudomonadati</taxon>
        <taxon>Thermodesulfobacteriota</taxon>
        <taxon>Desulfobacteria</taxon>
        <taxon>Desulfobacterales</taxon>
        <taxon>Desulfobacteriaceae</taxon>
        <taxon>Desulfobacterium</taxon>
        <taxon>environmental samples</taxon>
    </lineage>
</organism>
<name>A0A445MTK8_9BACT</name>
<dbReference type="EMBL" id="OJIN01000061">
    <property type="protein sequence ID" value="SPD72796.1"/>
    <property type="molecule type" value="Genomic_DNA"/>
</dbReference>
<dbReference type="InterPro" id="IPR013815">
    <property type="entry name" value="ATP_grasp_subdomain_1"/>
</dbReference>
<dbReference type="InterPro" id="IPR051538">
    <property type="entry name" value="Acyl-CoA_Synth/Transferase"/>
</dbReference>
<gene>
    <name evidence="5" type="ORF">PITCH_A1530026</name>
</gene>
<dbReference type="PANTHER" id="PTHR43334:SF1">
    <property type="entry name" value="3-HYDROXYPROPIONATE--COA LIGASE [ADP-FORMING]"/>
    <property type="match status" value="1"/>
</dbReference>
<evidence type="ECO:0000256" key="2">
    <source>
        <dbReference type="ARBA" id="ARBA00022741"/>
    </source>
</evidence>
<accession>A0A445MTK8</accession>
<dbReference type="Pfam" id="PF13607">
    <property type="entry name" value="Succ_CoA_lig"/>
    <property type="match status" value="1"/>
</dbReference>
<evidence type="ECO:0000256" key="1">
    <source>
        <dbReference type="ARBA" id="ARBA00022598"/>
    </source>
</evidence>
<proteinExistence type="predicted"/>
<keyword evidence="2" id="KW-0547">Nucleotide-binding</keyword>
<reference evidence="5" key="1">
    <citation type="submission" date="2018-01" db="EMBL/GenBank/DDBJ databases">
        <authorList>
            <person name="Regsiter A."/>
            <person name="William W."/>
        </authorList>
    </citation>
    <scope>NUCLEOTIDE SEQUENCE</scope>
    <source>
        <strain evidence="5">TRIP AH-1</strain>
    </source>
</reference>
<evidence type="ECO:0000259" key="4">
    <source>
        <dbReference type="SMART" id="SM00881"/>
    </source>
</evidence>
<dbReference type="AlphaFoldDB" id="A0A445MTK8"/>
<protein>
    <recommendedName>
        <fullName evidence="4">CoA-binding domain-containing protein</fullName>
    </recommendedName>
</protein>
<feature type="domain" description="CoA-binding" evidence="4">
    <location>
        <begin position="4"/>
        <end position="99"/>
    </location>
</feature>
<dbReference type="SMART" id="SM00881">
    <property type="entry name" value="CoA_binding"/>
    <property type="match status" value="1"/>
</dbReference>
<dbReference type="Gene3D" id="3.40.50.720">
    <property type="entry name" value="NAD(P)-binding Rossmann-like Domain"/>
    <property type="match status" value="1"/>
</dbReference>
<dbReference type="InterPro" id="IPR032875">
    <property type="entry name" value="Succ_CoA_lig_flav_dom"/>
</dbReference>
<dbReference type="InterPro" id="IPR036291">
    <property type="entry name" value="NAD(P)-bd_dom_sf"/>
</dbReference>
<dbReference type="Gene3D" id="3.30.470.20">
    <property type="entry name" value="ATP-grasp fold, B domain"/>
    <property type="match status" value="1"/>
</dbReference>
<dbReference type="GO" id="GO:0016874">
    <property type="term" value="F:ligase activity"/>
    <property type="evidence" value="ECO:0007669"/>
    <property type="project" value="UniProtKB-KW"/>
</dbReference>
<keyword evidence="3" id="KW-0067">ATP-binding</keyword>
<dbReference type="SUPFAM" id="SSF51735">
    <property type="entry name" value="NAD(P)-binding Rossmann-fold domains"/>
    <property type="match status" value="1"/>
</dbReference>
<evidence type="ECO:0000256" key="3">
    <source>
        <dbReference type="ARBA" id="ARBA00022840"/>
    </source>
</evidence>
<dbReference type="InterPro" id="IPR003781">
    <property type="entry name" value="CoA-bd"/>
</dbReference>
<dbReference type="Gene3D" id="3.30.1490.20">
    <property type="entry name" value="ATP-grasp fold, A domain"/>
    <property type="match status" value="1"/>
</dbReference>
<dbReference type="Pfam" id="PF13380">
    <property type="entry name" value="CoA_binding_2"/>
    <property type="match status" value="1"/>
</dbReference>
<keyword evidence="1" id="KW-0436">Ligase</keyword>
<evidence type="ECO:0000313" key="5">
    <source>
        <dbReference type="EMBL" id="SPD72796.1"/>
    </source>
</evidence>
<dbReference type="Pfam" id="PF13549">
    <property type="entry name" value="ATP-grasp_5"/>
    <property type="match status" value="1"/>
</dbReference>
<sequence length="704" mass="76184">MEKFFYPESIAVAGVSPEQGKISNAIVSNLIGMGYNKEIFCIGKTRGRLFDLPVYGTLKEINKKVDLIVIMVPAGQAPSMLTEAGEIGINRAVIITGGFNELGGEGDRLTRELKEISNKYSIRLIGPNCQGIICPESGVCVPFAPVTRDKVKRGDVALIAQSGSVGWIGSVLLSHEIGGISKVVSIGNKIDVTEVELTEYLINDPETKIIALYLESFSDARRLCELAKGSPKPVIVFKSNVSNKGSRLALSHTAALASDDTIVEGAFDQAGIIRARGFREMIEACKAMALSQIRGPNLVIMAASGGMGIIGEDAVQSEGLRLAALSPEILSDIAAKGDWKIFTMTNPVDIGGFFNNQQIIDIADNLLTLDEVDGIALSAFTDGPYCHPFDTSGFVDRIKAVSEKRAKPVALSFVTDPLRVAQVRKQKDFPIFDTIEDSVRALSLQLRHHNSRKRKRSPVHDIKVNREEVKAMIGELATNPDKPTDVGAVKILKAYGVNCQAPVFAPDKEGACRSAEALGYPIAIKISSPVISHKTDVGGVITNIQNEKGLDLAFDQVMASVKLRRPGAVINGVIIQKMVPTGTEVIIGGRYDRDFGPVIMFGMGGIFVEAFNDVVFRMAPTCLEEAYEMIKKSKGYALLKGFRNENAVDIPALADALERISILISDFPEISELDLNPVNIFSAGDGLSVIDARMMINMENNRWV</sequence>
<dbReference type="Gene3D" id="3.40.50.261">
    <property type="entry name" value="Succinyl-CoA synthetase domains"/>
    <property type="match status" value="2"/>
</dbReference>
<dbReference type="SUPFAM" id="SSF52210">
    <property type="entry name" value="Succinyl-CoA synthetase domains"/>
    <property type="match status" value="2"/>
</dbReference>